<dbReference type="Pfam" id="PF00753">
    <property type="entry name" value="Lactamase_B"/>
    <property type="match status" value="1"/>
</dbReference>
<evidence type="ECO:0000256" key="3">
    <source>
        <dbReference type="ARBA" id="ARBA00022801"/>
    </source>
</evidence>
<accession>A0A7X5J8C6</accession>
<proteinExistence type="inferred from homology"/>
<evidence type="ECO:0000313" key="7">
    <source>
        <dbReference type="Proteomes" id="UP000586722"/>
    </source>
</evidence>
<dbReference type="InterPro" id="IPR006311">
    <property type="entry name" value="TAT_signal"/>
</dbReference>
<dbReference type="InterPro" id="IPR001279">
    <property type="entry name" value="Metallo-B-lactamas"/>
</dbReference>
<dbReference type="InterPro" id="IPR051013">
    <property type="entry name" value="MBL_superfamily_lactonases"/>
</dbReference>
<keyword evidence="2" id="KW-0479">Metal-binding</keyword>
<comment type="similarity">
    <text evidence="1">Belongs to the metallo-beta-lactamase superfamily.</text>
</comment>
<keyword evidence="7" id="KW-1185">Reference proteome</keyword>
<dbReference type="InterPro" id="IPR036866">
    <property type="entry name" value="RibonucZ/Hydroxyglut_hydro"/>
</dbReference>
<feature type="domain" description="Metallo-beta-lactamase" evidence="5">
    <location>
        <begin position="112"/>
        <end position="316"/>
    </location>
</feature>
<organism evidence="6 7">
    <name type="scientific">Pannonibacter tanglangensis</name>
    <dbReference type="NCBI Taxonomy" id="2750084"/>
    <lineage>
        <taxon>Bacteria</taxon>
        <taxon>Pseudomonadati</taxon>
        <taxon>Pseudomonadota</taxon>
        <taxon>Alphaproteobacteria</taxon>
        <taxon>Hyphomicrobiales</taxon>
        <taxon>Stappiaceae</taxon>
        <taxon>Pannonibacter</taxon>
    </lineage>
</organism>
<dbReference type="PROSITE" id="PS51318">
    <property type="entry name" value="TAT"/>
    <property type="match status" value="1"/>
</dbReference>
<evidence type="ECO:0000313" key="6">
    <source>
        <dbReference type="EMBL" id="NBN78392.1"/>
    </source>
</evidence>
<sequence>MTEFDPAAVPAALSRRAFLTTGLAGTLATGLAVSGLATSGLAFSSLAARAGAPLVGSVQPGALRRRLGKFEVTTVLDGYLDLGPELILGYDPKIGDPLRAAAFASGPSIQGPVNTFLVNTGGKLVLVDAGTSDKMGPTLGHLPKALAAAGVSPDQIDAVLITHMHPDHIYGVLTPAGQPLFPNAELLLPELDRAFWYDDAAMNAAPDLTKGFFLGARQAADAYARRQTLYKAGEEVLPGITAIGLPGHTPGHSGVRIDSDGQSLLIVADLVHVPAVQFARPDWSVAFDVDPAQAAETRKRTLDMAAAEGLLIAGMHLGFPGVGHVAREGDAFRYVAASWPYAY</sequence>
<reference evidence="7" key="1">
    <citation type="submission" date="2020-01" db="EMBL/GenBank/DDBJ databases">
        <authorList>
            <person name="Fang Y."/>
            <person name="Sun R."/>
            <person name="Nie L."/>
            <person name="He J."/>
            <person name="Hao L."/>
            <person name="Wang L."/>
            <person name="Su S."/>
            <person name="Lv E."/>
            <person name="Zhang Z."/>
            <person name="Xie R."/>
            <person name="Liu H."/>
        </authorList>
    </citation>
    <scope>NUCLEOTIDE SEQUENCE [LARGE SCALE GENOMIC DNA]</scope>
    <source>
        <strain evidence="7">XCT-53</strain>
    </source>
</reference>
<dbReference type="EMBL" id="JAABLQ010000001">
    <property type="protein sequence ID" value="NBN78392.1"/>
    <property type="molecule type" value="Genomic_DNA"/>
</dbReference>
<evidence type="ECO:0000256" key="4">
    <source>
        <dbReference type="ARBA" id="ARBA00022833"/>
    </source>
</evidence>
<dbReference type="AlphaFoldDB" id="A0A7X5J8C6"/>
<evidence type="ECO:0000256" key="1">
    <source>
        <dbReference type="ARBA" id="ARBA00007749"/>
    </source>
</evidence>
<gene>
    <name evidence="6" type="ORF">GWI72_08945</name>
</gene>
<dbReference type="PANTHER" id="PTHR42978:SF6">
    <property type="entry name" value="QUORUM-QUENCHING LACTONASE YTNP-RELATED"/>
    <property type="match status" value="1"/>
</dbReference>
<keyword evidence="3" id="KW-0378">Hydrolase</keyword>
<dbReference type="GO" id="GO:0046872">
    <property type="term" value="F:metal ion binding"/>
    <property type="evidence" value="ECO:0007669"/>
    <property type="project" value="UniProtKB-KW"/>
</dbReference>
<dbReference type="SMART" id="SM00849">
    <property type="entry name" value="Lactamase_B"/>
    <property type="match status" value="1"/>
</dbReference>
<protein>
    <submittedName>
        <fullName evidence="6">MBL fold metallo-hydrolase</fullName>
    </submittedName>
</protein>
<dbReference type="RefSeq" id="WP_161708418.1">
    <property type="nucleotide sequence ID" value="NZ_JAABLQ010000001.1"/>
</dbReference>
<dbReference type="Proteomes" id="UP000586722">
    <property type="component" value="Unassembled WGS sequence"/>
</dbReference>
<dbReference type="PANTHER" id="PTHR42978">
    <property type="entry name" value="QUORUM-QUENCHING LACTONASE YTNP-RELATED-RELATED"/>
    <property type="match status" value="1"/>
</dbReference>
<comment type="caution">
    <text evidence="6">The sequence shown here is derived from an EMBL/GenBank/DDBJ whole genome shotgun (WGS) entry which is preliminary data.</text>
</comment>
<dbReference type="Gene3D" id="3.60.15.10">
    <property type="entry name" value="Ribonuclease Z/Hydroxyacylglutathione hydrolase-like"/>
    <property type="match status" value="1"/>
</dbReference>
<dbReference type="GO" id="GO:0016787">
    <property type="term" value="F:hydrolase activity"/>
    <property type="evidence" value="ECO:0007669"/>
    <property type="project" value="UniProtKB-KW"/>
</dbReference>
<dbReference type="CDD" id="cd07720">
    <property type="entry name" value="OPHC2-like_MBL-fold"/>
    <property type="match status" value="1"/>
</dbReference>
<name>A0A7X5J8C6_9HYPH</name>
<dbReference type="SUPFAM" id="SSF56281">
    <property type="entry name" value="Metallo-hydrolase/oxidoreductase"/>
    <property type="match status" value="1"/>
</dbReference>
<keyword evidence="4" id="KW-0862">Zinc</keyword>
<evidence type="ECO:0000256" key="2">
    <source>
        <dbReference type="ARBA" id="ARBA00022723"/>
    </source>
</evidence>
<evidence type="ECO:0000259" key="5">
    <source>
        <dbReference type="SMART" id="SM00849"/>
    </source>
</evidence>